<evidence type="ECO:0000256" key="10">
    <source>
        <dbReference type="SAM" id="MobiDB-lite"/>
    </source>
</evidence>
<sequence length="399" mass="43135">MASKRAREEKLDDEEERGVTPSVVVVTHMDCLLHRGNEGSRDSSGETPARITTLLSKIATTHPPPILPPRKRHLQIFSTPTHANLTDLLRVHSGAYITRLLDEIPHPSQRRLRHFSPGHSGVKTSFVSGGSLDAILAAAGAVVCAVDAVVGEKRGAETAFCVVRPPGHHCGWEGVESLGSPLDLAQGFCFVNNVMVGRWFLLFDAVGAAYASAAHGMRSVIFDYDVHHGNGTEGIVRHLLAVHDPTDGPFPFLFVSAHQYEIGDDDGTFYPGTGDIIPPSDPAYAHVINIPLPPGSGSNAFRTETERLAMARIASFRPDVIFISAGFDSHDEDEVGDLHLVDEDYDWIARRLRRVQRRVVSVLEGGYLGGKGEEPGLVTGAMAHLRGLMEPVEVGDGST</sequence>
<reference evidence="13" key="1">
    <citation type="journal article" date="2018" name="Nat. Microbiol.">
        <title>Leveraging single-cell genomics to expand the fungal tree of life.</title>
        <authorList>
            <person name="Ahrendt S.R."/>
            <person name="Quandt C.A."/>
            <person name="Ciobanu D."/>
            <person name="Clum A."/>
            <person name="Salamov A."/>
            <person name="Andreopoulos B."/>
            <person name="Cheng J.F."/>
            <person name="Woyke T."/>
            <person name="Pelin A."/>
            <person name="Henrissat B."/>
            <person name="Reynolds N.K."/>
            <person name="Benny G.L."/>
            <person name="Smith M.E."/>
            <person name="James T.Y."/>
            <person name="Grigoriev I.V."/>
        </authorList>
    </citation>
    <scope>NUCLEOTIDE SEQUENCE [LARGE SCALE GENOMIC DNA]</scope>
</reference>
<feature type="domain" description="Histone deacetylase" evidence="11">
    <location>
        <begin position="46"/>
        <end position="367"/>
    </location>
</feature>
<evidence type="ECO:0000256" key="4">
    <source>
        <dbReference type="ARBA" id="ARBA00022491"/>
    </source>
</evidence>
<keyword evidence="4" id="KW-0678">Repressor</keyword>
<dbReference type="InterPro" id="IPR023696">
    <property type="entry name" value="Ureohydrolase_dom_sf"/>
</dbReference>
<gene>
    <name evidence="12" type="ORF">BDK51DRAFT_48857</name>
</gene>
<dbReference type="Gene3D" id="3.40.800.20">
    <property type="entry name" value="Histone deacetylase domain"/>
    <property type="match status" value="1"/>
</dbReference>
<keyword evidence="7" id="KW-0805">Transcription regulation</keyword>
<comment type="similarity">
    <text evidence="2">Belongs to the histone deacetylase family. HD type 2 subfamily.</text>
</comment>
<dbReference type="OrthoDB" id="424012at2759"/>
<dbReference type="SUPFAM" id="SSF52768">
    <property type="entry name" value="Arginase/deacetylase"/>
    <property type="match status" value="1"/>
</dbReference>
<dbReference type="GO" id="GO:0000118">
    <property type="term" value="C:histone deacetylase complex"/>
    <property type="evidence" value="ECO:0007669"/>
    <property type="project" value="TreeGrafter"/>
</dbReference>
<dbReference type="EC" id="3.5.1.98" evidence="3"/>
<accession>A0A4P9WIP0</accession>
<evidence type="ECO:0000313" key="13">
    <source>
        <dbReference type="Proteomes" id="UP000269721"/>
    </source>
</evidence>
<evidence type="ECO:0000256" key="5">
    <source>
        <dbReference type="ARBA" id="ARBA00022801"/>
    </source>
</evidence>
<proteinExistence type="inferred from homology"/>
<keyword evidence="9" id="KW-0539">Nucleus</keyword>
<dbReference type="PANTHER" id="PTHR10625">
    <property type="entry name" value="HISTONE DEACETYLASE HDAC1-RELATED"/>
    <property type="match status" value="1"/>
</dbReference>
<dbReference type="GO" id="GO:0141221">
    <property type="term" value="F:histone deacetylase activity, hydrolytic mechanism"/>
    <property type="evidence" value="ECO:0007669"/>
    <property type="project" value="UniProtKB-EC"/>
</dbReference>
<dbReference type="InterPro" id="IPR023801">
    <property type="entry name" value="His_deacetylse_dom"/>
</dbReference>
<evidence type="ECO:0000313" key="12">
    <source>
        <dbReference type="EMBL" id="RKO91000.1"/>
    </source>
</evidence>
<evidence type="ECO:0000256" key="6">
    <source>
        <dbReference type="ARBA" id="ARBA00022853"/>
    </source>
</evidence>
<dbReference type="PANTHER" id="PTHR10625:SF5">
    <property type="entry name" value="HISTONE DEACETYLASE"/>
    <property type="match status" value="1"/>
</dbReference>
<keyword evidence="5" id="KW-0378">Hydrolase</keyword>
<evidence type="ECO:0000256" key="2">
    <source>
        <dbReference type="ARBA" id="ARBA00007738"/>
    </source>
</evidence>
<dbReference type="EMBL" id="KZ995276">
    <property type="protein sequence ID" value="RKO91000.1"/>
    <property type="molecule type" value="Genomic_DNA"/>
</dbReference>
<feature type="compositionally biased region" description="Basic and acidic residues" evidence="10">
    <location>
        <begin position="1"/>
        <end position="10"/>
    </location>
</feature>
<evidence type="ECO:0000256" key="8">
    <source>
        <dbReference type="ARBA" id="ARBA00023163"/>
    </source>
</evidence>
<dbReference type="GO" id="GO:0040029">
    <property type="term" value="P:epigenetic regulation of gene expression"/>
    <property type="evidence" value="ECO:0007669"/>
    <property type="project" value="TreeGrafter"/>
</dbReference>
<protein>
    <recommendedName>
        <fullName evidence="3">histone deacetylase</fullName>
        <ecNumber evidence="3">3.5.1.98</ecNumber>
    </recommendedName>
</protein>
<evidence type="ECO:0000256" key="3">
    <source>
        <dbReference type="ARBA" id="ARBA00012111"/>
    </source>
</evidence>
<dbReference type="Proteomes" id="UP000269721">
    <property type="component" value="Unassembled WGS sequence"/>
</dbReference>
<organism evidence="12 13">
    <name type="scientific">Blyttiomyces helicus</name>
    <dbReference type="NCBI Taxonomy" id="388810"/>
    <lineage>
        <taxon>Eukaryota</taxon>
        <taxon>Fungi</taxon>
        <taxon>Fungi incertae sedis</taxon>
        <taxon>Chytridiomycota</taxon>
        <taxon>Chytridiomycota incertae sedis</taxon>
        <taxon>Chytridiomycetes</taxon>
        <taxon>Chytridiomycetes incertae sedis</taxon>
        <taxon>Blyttiomyces</taxon>
    </lineage>
</organism>
<keyword evidence="13" id="KW-1185">Reference proteome</keyword>
<evidence type="ECO:0000256" key="1">
    <source>
        <dbReference type="ARBA" id="ARBA00004123"/>
    </source>
</evidence>
<comment type="subcellular location">
    <subcellularLocation>
        <location evidence="1">Nucleus</location>
    </subcellularLocation>
</comment>
<dbReference type="InterPro" id="IPR037138">
    <property type="entry name" value="His_deacetylse_dom_sf"/>
</dbReference>
<keyword evidence="8" id="KW-0804">Transcription</keyword>
<dbReference type="Pfam" id="PF00850">
    <property type="entry name" value="Hist_deacetyl"/>
    <property type="match status" value="1"/>
</dbReference>
<feature type="region of interest" description="Disordered" evidence="10">
    <location>
        <begin position="1"/>
        <end position="20"/>
    </location>
</feature>
<evidence type="ECO:0000256" key="9">
    <source>
        <dbReference type="ARBA" id="ARBA00023242"/>
    </source>
</evidence>
<evidence type="ECO:0000256" key="7">
    <source>
        <dbReference type="ARBA" id="ARBA00023015"/>
    </source>
</evidence>
<evidence type="ECO:0000259" key="11">
    <source>
        <dbReference type="Pfam" id="PF00850"/>
    </source>
</evidence>
<keyword evidence="6" id="KW-0156">Chromatin regulator</keyword>
<name>A0A4P9WIP0_9FUNG</name>
<dbReference type="AlphaFoldDB" id="A0A4P9WIP0"/>